<feature type="region of interest" description="Disordered" evidence="1">
    <location>
        <begin position="18"/>
        <end position="38"/>
    </location>
</feature>
<name>K4B6A9_SOLLC</name>
<proteinExistence type="predicted"/>
<reference evidence="2" key="2">
    <citation type="submission" date="2015-06" db="UniProtKB">
        <authorList>
            <consortium name="EnsemblPlants"/>
        </authorList>
    </citation>
    <scope>IDENTIFICATION</scope>
    <source>
        <strain evidence="2">cv. Heinz 1706</strain>
    </source>
</reference>
<organism evidence="2">
    <name type="scientific">Solanum lycopersicum</name>
    <name type="common">Tomato</name>
    <name type="synonym">Lycopersicon esculentum</name>
    <dbReference type="NCBI Taxonomy" id="4081"/>
    <lineage>
        <taxon>Eukaryota</taxon>
        <taxon>Viridiplantae</taxon>
        <taxon>Streptophyta</taxon>
        <taxon>Embryophyta</taxon>
        <taxon>Tracheophyta</taxon>
        <taxon>Spermatophyta</taxon>
        <taxon>Magnoliopsida</taxon>
        <taxon>eudicotyledons</taxon>
        <taxon>Gunneridae</taxon>
        <taxon>Pentapetalae</taxon>
        <taxon>asterids</taxon>
        <taxon>lamiids</taxon>
        <taxon>Solanales</taxon>
        <taxon>Solanaceae</taxon>
        <taxon>Solanoideae</taxon>
        <taxon>Solaneae</taxon>
        <taxon>Solanum</taxon>
        <taxon>Solanum subgen. Lycopersicon</taxon>
    </lineage>
</organism>
<evidence type="ECO:0000313" key="2">
    <source>
        <dbReference type="EnsemblPlants" id="Solyc02g062200.1.1"/>
    </source>
</evidence>
<dbReference type="PaxDb" id="4081-Solyc02g062200.1.1"/>
<dbReference type="PhylomeDB" id="K4B6A9"/>
<sequence length="156" mass="18048">MLKMSTPTDGKEVVMEKGEASIDEKEVVTDKREASTDQKEVVMEKGEASIDEKYDDWIAKADEMVEWLYDYYYMHFRPTLEEKIADMEYQIDMCIHALNSIPQDILGSAYFSSFILDGGWNHDSTLRSLEGYEKAEKTHEMKSNPEFQYDCGIVSL</sequence>
<dbReference type="Gramene" id="Solyc02g062200.1.1">
    <property type="protein sequence ID" value="Solyc02g062200.1.1"/>
    <property type="gene ID" value="Solyc02g062200.1"/>
</dbReference>
<reference evidence="2" key="1">
    <citation type="journal article" date="2012" name="Nature">
        <title>The tomato genome sequence provides insights into fleshy fruit evolution.</title>
        <authorList>
            <consortium name="Tomato Genome Consortium"/>
        </authorList>
    </citation>
    <scope>NUCLEOTIDE SEQUENCE [LARGE SCALE GENOMIC DNA]</scope>
    <source>
        <strain evidence="2">cv. Heinz 1706</strain>
    </source>
</reference>
<dbReference type="InParanoid" id="K4B6A9"/>
<dbReference type="EnsemblPlants" id="Solyc02g062200.1.1">
    <property type="protein sequence ID" value="Solyc02g062200.1.1"/>
    <property type="gene ID" value="Solyc02g062200.1"/>
</dbReference>
<dbReference type="HOGENOM" id="CLU_1689770_0_0_1"/>
<dbReference type="AlphaFoldDB" id="K4B6A9"/>
<accession>K4B6A9</accession>
<evidence type="ECO:0000313" key="3">
    <source>
        <dbReference type="Proteomes" id="UP000004994"/>
    </source>
</evidence>
<dbReference type="Proteomes" id="UP000004994">
    <property type="component" value="Chromosome 2"/>
</dbReference>
<keyword evidence="3" id="KW-1185">Reference proteome</keyword>
<protein>
    <submittedName>
        <fullName evidence="2">Uncharacterized protein</fullName>
    </submittedName>
</protein>
<evidence type="ECO:0000256" key="1">
    <source>
        <dbReference type="SAM" id="MobiDB-lite"/>
    </source>
</evidence>